<comment type="caution">
    <text evidence="1">The sequence shown here is derived from an EMBL/GenBank/DDBJ whole genome shotgun (WGS) entry which is preliminary data.</text>
</comment>
<accession>A0ACB7TPR4</accession>
<keyword evidence="2" id="KW-1185">Reference proteome</keyword>
<sequence>MGNSCTHTGRYLWFDSARPIGQKRSVAAALFSRASRICSEPGLRKQELAVVRNALCKNGYPSQLLRTQQLRSSVAYPEVVCEEARQKRAAVPYAKVVRPPAKEALGKCHHDRQRVLAAGRKKMTPAAFPEAEATPDAVPLEAAVPTGPHGSASPCAAEQITRATPVAEREKPSLAVAVEDCWVELHYHWKSSSYVLPVLFNALPMEVKLSQRKWKLLELRKTSVLRQVVCLRDGRGACSPPTTHFSAVVRQEWTKTPHRSCKPIAPQLPFKCRSLLGAAQVERYDDTSPGAKHFTGPVSGDESAGDALTIERLTYTLCEVVSAWSGF</sequence>
<evidence type="ECO:0000313" key="1">
    <source>
        <dbReference type="EMBL" id="KAH6946839.1"/>
    </source>
</evidence>
<proteinExistence type="predicted"/>
<name>A0ACB7TPR4_HYAAI</name>
<gene>
    <name evidence="1" type="ORF">HPB50_015439</name>
</gene>
<organism evidence="1 2">
    <name type="scientific">Hyalomma asiaticum</name>
    <name type="common">Tick</name>
    <dbReference type="NCBI Taxonomy" id="266040"/>
    <lineage>
        <taxon>Eukaryota</taxon>
        <taxon>Metazoa</taxon>
        <taxon>Ecdysozoa</taxon>
        <taxon>Arthropoda</taxon>
        <taxon>Chelicerata</taxon>
        <taxon>Arachnida</taxon>
        <taxon>Acari</taxon>
        <taxon>Parasitiformes</taxon>
        <taxon>Ixodida</taxon>
        <taxon>Ixodoidea</taxon>
        <taxon>Ixodidae</taxon>
        <taxon>Hyalomminae</taxon>
        <taxon>Hyalomma</taxon>
    </lineage>
</organism>
<dbReference type="Proteomes" id="UP000821845">
    <property type="component" value="Chromosome 1"/>
</dbReference>
<evidence type="ECO:0000313" key="2">
    <source>
        <dbReference type="Proteomes" id="UP000821845"/>
    </source>
</evidence>
<protein>
    <submittedName>
        <fullName evidence="1">Uncharacterized protein</fullName>
    </submittedName>
</protein>
<dbReference type="EMBL" id="CM023481">
    <property type="protein sequence ID" value="KAH6946839.1"/>
    <property type="molecule type" value="Genomic_DNA"/>
</dbReference>
<reference evidence="1" key="1">
    <citation type="submission" date="2020-05" db="EMBL/GenBank/DDBJ databases">
        <title>Large-scale comparative analyses of tick genomes elucidate their genetic diversity and vector capacities.</title>
        <authorList>
            <person name="Jia N."/>
            <person name="Wang J."/>
            <person name="Shi W."/>
            <person name="Du L."/>
            <person name="Sun Y."/>
            <person name="Zhan W."/>
            <person name="Jiang J."/>
            <person name="Wang Q."/>
            <person name="Zhang B."/>
            <person name="Ji P."/>
            <person name="Sakyi L.B."/>
            <person name="Cui X."/>
            <person name="Yuan T."/>
            <person name="Jiang B."/>
            <person name="Yang W."/>
            <person name="Lam T.T.-Y."/>
            <person name="Chang Q."/>
            <person name="Ding S."/>
            <person name="Wang X."/>
            <person name="Zhu J."/>
            <person name="Ruan X."/>
            <person name="Zhao L."/>
            <person name="Wei J."/>
            <person name="Que T."/>
            <person name="Du C."/>
            <person name="Cheng J."/>
            <person name="Dai P."/>
            <person name="Han X."/>
            <person name="Huang E."/>
            <person name="Gao Y."/>
            <person name="Liu J."/>
            <person name="Shao H."/>
            <person name="Ye R."/>
            <person name="Li L."/>
            <person name="Wei W."/>
            <person name="Wang X."/>
            <person name="Wang C."/>
            <person name="Yang T."/>
            <person name="Huo Q."/>
            <person name="Li W."/>
            <person name="Guo W."/>
            <person name="Chen H."/>
            <person name="Zhou L."/>
            <person name="Ni X."/>
            <person name="Tian J."/>
            <person name="Zhou Y."/>
            <person name="Sheng Y."/>
            <person name="Liu T."/>
            <person name="Pan Y."/>
            <person name="Xia L."/>
            <person name="Li J."/>
            <person name="Zhao F."/>
            <person name="Cao W."/>
        </authorList>
    </citation>
    <scope>NUCLEOTIDE SEQUENCE</scope>
    <source>
        <strain evidence="1">Hyas-2018</strain>
    </source>
</reference>